<sequence length="138" mass="15855">MAIYCNTGRARTVTEIVGMVGACAERNVFPRTIAALCFGFRHQLEQNKEQEYVRDKYGWFFEQNIVTKFVRCSARPRSTSCRILPVTSKDVHVWSCCSLDAFVNISPDMQSLARKYWSNTLWNDGVAERKLNEAHTPL</sequence>
<name>A0A7R9GS55_TIMCR</name>
<organism evidence="1">
    <name type="scientific">Timema cristinae</name>
    <name type="common">Walking stick</name>
    <dbReference type="NCBI Taxonomy" id="61476"/>
    <lineage>
        <taxon>Eukaryota</taxon>
        <taxon>Metazoa</taxon>
        <taxon>Ecdysozoa</taxon>
        <taxon>Arthropoda</taxon>
        <taxon>Hexapoda</taxon>
        <taxon>Insecta</taxon>
        <taxon>Pterygota</taxon>
        <taxon>Neoptera</taxon>
        <taxon>Polyneoptera</taxon>
        <taxon>Phasmatodea</taxon>
        <taxon>Timematodea</taxon>
        <taxon>Timematoidea</taxon>
        <taxon>Timematidae</taxon>
        <taxon>Timema</taxon>
    </lineage>
</organism>
<dbReference type="AlphaFoldDB" id="A0A7R9GS55"/>
<accession>A0A7R9GS55</accession>
<evidence type="ECO:0000313" key="1">
    <source>
        <dbReference type="EMBL" id="CAD7394275.1"/>
    </source>
</evidence>
<reference evidence="1" key="1">
    <citation type="submission" date="2020-11" db="EMBL/GenBank/DDBJ databases">
        <authorList>
            <person name="Tran Van P."/>
        </authorList>
    </citation>
    <scope>NUCLEOTIDE SEQUENCE</scope>
</reference>
<protein>
    <submittedName>
        <fullName evidence="1">Uncharacterized protein</fullName>
    </submittedName>
</protein>
<gene>
    <name evidence="1" type="ORF">TCEB3V08_LOCUS2202</name>
</gene>
<proteinExistence type="predicted"/>
<dbReference type="EMBL" id="OC316919">
    <property type="protein sequence ID" value="CAD7394275.1"/>
    <property type="molecule type" value="Genomic_DNA"/>
</dbReference>